<dbReference type="AlphaFoldDB" id="A0A6M5Z729"/>
<dbReference type="KEGG" id="ftj:FTUN_8661"/>
<accession>A0A6M5Z729</accession>
<name>A0A6M5Z729_9BACT</name>
<dbReference type="Proteomes" id="UP000503447">
    <property type="component" value="Chromosome"/>
</dbReference>
<dbReference type="EMBL" id="CP053452">
    <property type="protein sequence ID" value="QJX01023.1"/>
    <property type="molecule type" value="Genomic_DNA"/>
</dbReference>
<gene>
    <name evidence="1" type="ORF">FTUN_8661</name>
</gene>
<organism evidence="1 2">
    <name type="scientific">Frigoriglobus tundricola</name>
    <dbReference type="NCBI Taxonomy" id="2774151"/>
    <lineage>
        <taxon>Bacteria</taxon>
        <taxon>Pseudomonadati</taxon>
        <taxon>Planctomycetota</taxon>
        <taxon>Planctomycetia</taxon>
        <taxon>Gemmatales</taxon>
        <taxon>Gemmataceae</taxon>
        <taxon>Frigoriglobus</taxon>
    </lineage>
</organism>
<evidence type="ECO:0000313" key="1">
    <source>
        <dbReference type="EMBL" id="QJX01023.1"/>
    </source>
</evidence>
<reference evidence="2" key="1">
    <citation type="submission" date="2020-05" db="EMBL/GenBank/DDBJ databases">
        <title>Frigoriglobus tundricola gen. nov., sp. nov., a psychrotolerant cellulolytic planctomycete of the family Gemmataceae with two divergent copies of 16S rRNA gene.</title>
        <authorList>
            <person name="Kulichevskaya I.S."/>
            <person name="Ivanova A.A."/>
            <person name="Naumoff D.G."/>
            <person name="Beletsky A.V."/>
            <person name="Rijpstra W.I.C."/>
            <person name="Sinninghe Damste J.S."/>
            <person name="Mardanov A.V."/>
            <person name="Ravin N.V."/>
            <person name="Dedysh S.N."/>
        </authorList>
    </citation>
    <scope>NUCLEOTIDE SEQUENCE [LARGE SCALE GENOMIC DNA]</scope>
    <source>
        <strain evidence="2">PL17</strain>
    </source>
</reference>
<protein>
    <submittedName>
        <fullName evidence="1">Uncharacterized protein</fullName>
    </submittedName>
</protein>
<proteinExistence type="predicted"/>
<evidence type="ECO:0000313" key="2">
    <source>
        <dbReference type="Proteomes" id="UP000503447"/>
    </source>
</evidence>
<sequence>MFPHASPQEHSPFTRFLSIKRSPTVAHLLMGRTDASGR</sequence>
<keyword evidence="2" id="KW-1185">Reference proteome</keyword>